<keyword evidence="4" id="KW-1185">Reference proteome</keyword>
<reference evidence="3 4" key="2">
    <citation type="journal article" date="2012" name="Int. J. Syst. Evol. Microbiol.">
        <title>Magnetococcus marinus gen. nov., sp. nov., a marine, magnetotactic bacterium that represents a novel lineage (Magnetococcaceae fam. nov.; Magnetococcales ord. nov.) at the base of the Alphaproteobacteria.</title>
        <authorList>
            <person name="Bazylinski D.A."/>
            <person name="Williams T.J."/>
            <person name="Lefevre C.T."/>
            <person name="Berg R.J."/>
            <person name="Zhang C.L."/>
            <person name="Bowser S.S."/>
            <person name="Dean A.J."/>
            <person name="Beveridge T.J."/>
        </authorList>
    </citation>
    <scope>NUCLEOTIDE SEQUENCE [LARGE SCALE GENOMIC DNA]</scope>
    <source>
        <strain evidence="4">ATCC BAA-1437 / JCM 17883 / MC-1</strain>
    </source>
</reference>
<dbReference type="AlphaFoldDB" id="A0LE20"/>
<dbReference type="KEGG" id="mgm:Mmc1_3728"/>
<feature type="domain" description="Ribosomal protein eL8/eL30/eS12/Gadd45" evidence="1">
    <location>
        <begin position="92"/>
        <end position="181"/>
    </location>
</feature>
<dbReference type="EMBL" id="CP000471">
    <property type="protein sequence ID" value="ABK46213.1"/>
    <property type="molecule type" value="Genomic_DNA"/>
</dbReference>
<dbReference type="Gene3D" id="3.30.1230.10">
    <property type="entry name" value="YlxR-like"/>
    <property type="match status" value="1"/>
</dbReference>
<gene>
    <name evidence="3" type="ordered locus">Mmc1_3728</name>
</gene>
<dbReference type="Gene3D" id="3.30.1330.30">
    <property type="match status" value="1"/>
</dbReference>
<accession>A0LE20</accession>
<evidence type="ECO:0000259" key="1">
    <source>
        <dbReference type="Pfam" id="PF01248"/>
    </source>
</evidence>
<dbReference type="InterPro" id="IPR004038">
    <property type="entry name" value="Ribosomal_eL8/eL30/eS12/Gad45"/>
</dbReference>
<dbReference type="STRING" id="156889.Mmc1_3728"/>
<protein>
    <submittedName>
        <fullName evidence="3">LSU ribosomal protein L7AE</fullName>
    </submittedName>
</protein>
<evidence type="ECO:0000313" key="4">
    <source>
        <dbReference type="Proteomes" id="UP000002586"/>
    </source>
</evidence>
<dbReference type="eggNOG" id="COG1358">
    <property type="taxonomic scope" value="Bacteria"/>
</dbReference>
<feature type="domain" description="YlxR" evidence="2">
    <location>
        <begin position="5"/>
        <end position="59"/>
    </location>
</feature>
<dbReference type="HOGENOM" id="CLU_1308898_0_0_5"/>
<proteinExistence type="predicted"/>
<name>A0LE20_MAGMM</name>
<dbReference type="InterPro" id="IPR029064">
    <property type="entry name" value="Ribosomal_eL30-like_sf"/>
</dbReference>
<dbReference type="PANTHER" id="PTHR34215">
    <property type="entry name" value="BLL0784 PROTEIN"/>
    <property type="match status" value="1"/>
</dbReference>
<dbReference type="SUPFAM" id="SSF64376">
    <property type="entry name" value="YlxR-like"/>
    <property type="match status" value="1"/>
</dbReference>
<dbReference type="InterPro" id="IPR035931">
    <property type="entry name" value="YlxR-like_sf"/>
</dbReference>
<dbReference type="Pfam" id="PF04296">
    <property type="entry name" value="YlxR"/>
    <property type="match status" value="1"/>
</dbReference>
<keyword evidence="3" id="KW-0687">Ribonucleoprotein</keyword>
<dbReference type="InterPro" id="IPR007393">
    <property type="entry name" value="YlxR_dom"/>
</dbReference>
<evidence type="ECO:0000259" key="2">
    <source>
        <dbReference type="Pfam" id="PF04296"/>
    </source>
</evidence>
<sequence>MGNHRTCMVTRRTADAQLLIRFVADPAGMLTEDLSGRLPGRGVHVMPEPQTVRQLLKRRGGLVKLAAVAIQVPEVELLLARIEAGLQRRLSDALGLGLRASGVVLGMRELEESVGRGERPLILMAADTAANSREKVLRLAQRPAREGGKALTCWEVMDRDRIGAACGKGPVAVAGILDPGVRKRVAQDAWRWLAWTGHIPQMEEQTDELE</sequence>
<dbReference type="SUPFAM" id="SSF55315">
    <property type="entry name" value="L30e-like"/>
    <property type="match status" value="1"/>
</dbReference>
<organism evidence="3 4">
    <name type="scientific">Magnetococcus marinus (strain ATCC BAA-1437 / JCM 17883 / MC-1)</name>
    <dbReference type="NCBI Taxonomy" id="156889"/>
    <lineage>
        <taxon>Bacteria</taxon>
        <taxon>Pseudomonadati</taxon>
        <taxon>Pseudomonadota</taxon>
        <taxon>Magnetococcia</taxon>
        <taxon>Magnetococcales</taxon>
        <taxon>Magnetococcaceae</taxon>
        <taxon>Magnetococcus</taxon>
    </lineage>
</organism>
<dbReference type="InterPro" id="IPR037465">
    <property type="entry name" value="YlxR"/>
</dbReference>
<keyword evidence="3" id="KW-0689">Ribosomal protein</keyword>
<dbReference type="GO" id="GO:0005840">
    <property type="term" value="C:ribosome"/>
    <property type="evidence" value="ECO:0007669"/>
    <property type="project" value="UniProtKB-KW"/>
</dbReference>
<dbReference type="Pfam" id="PF01248">
    <property type="entry name" value="Ribosomal_L7Ae"/>
    <property type="match status" value="1"/>
</dbReference>
<dbReference type="eggNOG" id="COG2740">
    <property type="taxonomic scope" value="Bacteria"/>
</dbReference>
<reference evidence="4" key="1">
    <citation type="journal article" date="2009" name="Appl. Environ. Microbiol.">
        <title>Complete genome sequence of the chemolithoautotrophic marine magnetotactic coccus strain MC-1.</title>
        <authorList>
            <person name="Schubbe S."/>
            <person name="Williams T.J."/>
            <person name="Xie G."/>
            <person name="Kiss H.E."/>
            <person name="Brettin T.S."/>
            <person name="Martinez D."/>
            <person name="Ross C.A."/>
            <person name="Schuler D."/>
            <person name="Cox B.L."/>
            <person name="Nealson K.H."/>
            <person name="Bazylinski D.A."/>
        </authorList>
    </citation>
    <scope>NUCLEOTIDE SEQUENCE [LARGE SCALE GENOMIC DNA]</scope>
    <source>
        <strain evidence="4">ATCC BAA-1437 / JCM 17883 / MC-1</strain>
    </source>
</reference>
<dbReference type="Proteomes" id="UP000002586">
    <property type="component" value="Chromosome"/>
</dbReference>
<dbReference type="PANTHER" id="PTHR34215:SF1">
    <property type="entry name" value="YLXR DOMAIN-CONTAINING PROTEIN"/>
    <property type="match status" value="1"/>
</dbReference>
<evidence type="ECO:0000313" key="3">
    <source>
        <dbReference type="EMBL" id="ABK46213.1"/>
    </source>
</evidence>